<evidence type="ECO:0000313" key="2">
    <source>
        <dbReference type="EMBL" id="MBU5437663.1"/>
    </source>
</evidence>
<keyword evidence="1" id="KW-0690">Ribosome biogenesis</keyword>
<reference evidence="2 3" key="1">
    <citation type="submission" date="2021-06" db="EMBL/GenBank/DDBJ databases">
        <authorList>
            <person name="Sun Q."/>
            <person name="Li D."/>
        </authorList>
    </citation>
    <scope>NUCLEOTIDE SEQUENCE [LARGE SCALE GENOMIC DNA]</scope>
    <source>
        <strain evidence="2 3">MSJ-40</strain>
    </source>
</reference>
<keyword evidence="1" id="KW-0963">Cytoplasm</keyword>
<name>A0ABS6E615_9FIRM</name>
<gene>
    <name evidence="1 2" type="primary">rbfA</name>
    <name evidence="2" type="ORF">KQI42_06575</name>
</gene>
<evidence type="ECO:0000313" key="3">
    <source>
        <dbReference type="Proteomes" id="UP000749471"/>
    </source>
</evidence>
<dbReference type="Pfam" id="PF02033">
    <property type="entry name" value="RBFA"/>
    <property type="match status" value="1"/>
</dbReference>
<comment type="similarity">
    <text evidence="1">Belongs to the RbfA family.</text>
</comment>
<dbReference type="PANTHER" id="PTHR33515">
    <property type="entry name" value="RIBOSOME-BINDING FACTOR A, CHLOROPLASTIC-RELATED"/>
    <property type="match status" value="1"/>
</dbReference>
<keyword evidence="3" id="KW-1185">Reference proteome</keyword>
<comment type="subunit">
    <text evidence="1">Monomer. Binds 30S ribosomal subunits, but not 50S ribosomal subunits or 70S ribosomes.</text>
</comment>
<comment type="subcellular location">
    <subcellularLocation>
        <location evidence="1">Cytoplasm</location>
    </subcellularLocation>
</comment>
<accession>A0ABS6E615</accession>
<comment type="caution">
    <text evidence="2">The sequence shown here is derived from an EMBL/GenBank/DDBJ whole genome shotgun (WGS) entry which is preliminary data.</text>
</comment>
<dbReference type="PANTHER" id="PTHR33515:SF1">
    <property type="entry name" value="RIBOSOME-BINDING FACTOR A, CHLOROPLASTIC-RELATED"/>
    <property type="match status" value="1"/>
</dbReference>
<dbReference type="EMBL" id="JAHLPM010000004">
    <property type="protein sequence ID" value="MBU5437663.1"/>
    <property type="molecule type" value="Genomic_DNA"/>
</dbReference>
<dbReference type="RefSeq" id="WP_216517985.1">
    <property type="nucleotide sequence ID" value="NZ_JAHLPM010000004.1"/>
</dbReference>
<dbReference type="NCBIfam" id="TIGR00082">
    <property type="entry name" value="rbfA"/>
    <property type="match status" value="1"/>
</dbReference>
<dbReference type="InterPro" id="IPR000238">
    <property type="entry name" value="RbfA"/>
</dbReference>
<sequence length="125" mass="14493">MDNKRLNRISEEVRKVISELIYNGLKDPRVNPMTSVTKVEVTRDLRFAKVYISVLGDKEEKDETLKGLESAKGYIRKEIGSRIDLRYVPEPIFTLDESIEQAIYMSKLIDKVNKVDEDKRGNDDE</sequence>
<dbReference type="HAMAP" id="MF_00003">
    <property type="entry name" value="RbfA"/>
    <property type="match status" value="1"/>
</dbReference>
<evidence type="ECO:0000256" key="1">
    <source>
        <dbReference type="HAMAP-Rule" id="MF_00003"/>
    </source>
</evidence>
<protein>
    <recommendedName>
        <fullName evidence="1">Ribosome-binding factor A</fullName>
    </recommendedName>
</protein>
<comment type="function">
    <text evidence="1">One of several proteins that assist in the late maturation steps of the functional core of the 30S ribosomal subunit. Associates with free 30S ribosomal subunits (but not with 30S subunits that are part of 70S ribosomes or polysomes). Required for efficient processing of 16S rRNA. May interact with the 5'-terminal helix region of 16S rRNA.</text>
</comment>
<dbReference type="Proteomes" id="UP000749471">
    <property type="component" value="Unassembled WGS sequence"/>
</dbReference>
<proteinExistence type="inferred from homology"/>
<organism evidence="2 3">
    <name type="scientific">Tissierella simiarum</name>
    <dbReference type="NCBI Taxonomy" id="2841534"/>
    <lineage>
        <taxon>Bacteria</taxon>
        <taxon>Bacillati</taxon>
        <taxon>Bacillota</taxon>
        <taxon>Tissierellia</taxon>
        <taxon>Tissierellales</taxon>
        <taxon>Tissierellaceae</taxon>
        <taxon>Tissierella</taxon>
    </lineage>
</organism>